<dbReference type="InterPro" id="IPR045455">
    <property type="entry name" value="NrS-1_pol-like_helicase"/>
</dbReference>
<dbReference type="PROSITE" id="PS51206">
    <property type="entry name" value="SF3_HELICASE_1"/>
    <property type="match status" value="1"/>
</dbReference>
<dbReference type="InterPro" id="IPR027417">
    <property type="entry name" value="P-loop_NTPase"/>
</dbReference>
<dbReference type="Gene3D" id="3.40.50.300">
    <property type="entry name" value="P-loop containing nucleotide triphosphate hydrolases"/>
    <property type="match status" value="1"/>
</dbReference>
<accession>A0A6C0C1P6</accession>
<dbReference type="SUPFAM" id="SSF52540">
    <property type="entry name" value="P-loop containing nucleoside triphosphate hydrolases"/>
    <property type="match status" value="1"/>
</dbReference>
<dbReference type="GO" id="GO:0005524">
    <property type="term" value="F:ATP binding"/>
    <property type="evidence" value="ECO:0007669"/>
    <property type="project" value="UniProtKB-KW"/>
</dbReference>
<dbReference type="EMBL" id="MN739302">
    <property type="protein sequence ID" value="QHS97704.1"/>
    <property type="molecule type" value="Genomic_DNA"/>
</dbReference>
<keyword evidence="2" id="KW-0067">ATP-binding</keyword>
<feature type="domain" description="SF3 helicase" evidence="3">
    <location>
        <begin position="90"/>
        <end position="246"/>
    </location>
</feature>
<dbReference type="InterPro" id="IPR014015">
    <property type="entry name" value="Helicase_SF3_DNA-vir"/>
</dbReference>
<dbReference type="Pfam" id="PF19263">
    <property type="entry name" value="DUF5906"/>
    <property type="match status" value="1"/>
</dbReference>
<evidence type="ECO:0000259" key="3">
    <source>
        <dbReference type="PROSITE" id="PS51206"/>
    </source>
</evidence>
<reference evidence="4" key="1">
    <citation type="journal article" date="2020" name="Nature">
        <title>Giant virus diversity and host interactions through global metagenomics.</title>
        <authorList>
            <person name="Schulz F."/>
            <person name="Roux S."/>
            <person name="Paez-Espino D."/>
            <person name="Jungbluth S."/>
            <person name="Walsh D.A."/>
            <person name="Denef V.J."/>
            <person name="McMahon K.D."/>
            <person name="Konstantinidis K.T."/>
            <person name="Eloe-Fadrosh E.A."/>
            <person name="Kyrpides N.C."/>
            <person name="Woyke T."/>
        </authorList>
    </citation>
    <scope>NUCLEOTIDE SEQUENCE</scope>
    <source>
        <strain evidence="4">GVMAG-M-3300020182-33</strain>
    </source>
</reference>
<evidence type="ECO:0000313" key="4">
    <source>
        <dbReference type="EMBL" id="QHS97704.1"/>
    </source>
</evidence>
<dbReference type="AlphaFoldDB" id="A0A6C0C1P6"/>
<sequence>MSRLLYKLERAPDKSVEADLEEVLTFWSTKVRNIEERALQGLHQQMHSQGMATRSQMRVDVSVVAPEMDPSDIQEDIYRSNGRASAFPLDAQKWVYIFMGRMLHSLKTQEDWQIIPFLKGRGGSGKSTAATVIKNFYEASDVGILSNNSEKKFGLQALLDKFIWMCLELKKNIALDQAEFQSMVSGENMMIAQKNQIARQIEWNAPGILCGNEAPSWVDAQGSIARRMAIITFSYSLQERDVVPDLLKRILQNELPALIVKCNQAYRIMCDTHRQDDIWKVLPPYFKKERLQFQKDTDAVYAAVFDKKRFELWSELSKPNDEYESFFVASSVIEEAYRLKWRELMGNSYAEPYTAEKYAQAYQSAGVDGPIHGSRICPKIHIEVTDMWCIGIREVKTHH</sequence>
<name>A0A6C0C1P6_9ZZZZ</name>
<keyword evidence="1" id="KW-0547">Nucleotide-binding</keyword>
<protein>
    <recommendedName>
        <fullName evidence="3">SF3 helicase domain-containing protein</fullName>
    </recommendedName>
</protein>
<evidence type="ECO:0000256" key="1">
    <source>
        <dbReference type="ARBA" id="ARBA00022741"/>
    </source>
</evidence>
<evidence type="ECO:0000256" key="2">
    <source>
        <dbReference type="ARBA" id="ARBA00022840"/>
    </source>
</evidence>
<organism evidence="4">
    <name type="scientific">viral metagenome</name>
    <dbReference type="NCBI Taxonomy" id="1070528"/>
    <lineage>
        <taxon>unclassified sequences</taxon>
        <taxon>metagenomes</taxon>
        <taxon>organismal metagenomes</taxon>
    </lineage>
</organism>
<proteinExistence type="predicted"/>